<evidence type="ECO:0000259" key="8">
    <source>
        <dbReference type="PROSITE" id="PS51371"/>
    </source>
</evidence>
<proteinExistence type="inferred from homology"/>
<sequence>MGERVVRYNKRIAWAAWKHEASASLAHRILMLTSSLPEALTFDDVLLIPALSDVVPTQVSTQTQLTAEITLNTPLISAAMDTVTESRMAIAMAQQGGIGIVHRNLSIPEQAGEIDKVKRSESGMIVDPVTIEPDQPIAAALEVMRRYKISGVPVTRGKRLVGILTNRDLRFETRSDVPINDVMTKTDLITVPVGTTLEEAELILHKHRVEKLLVVNDQYELKGLITVKDIQKKLKYPNASKDSKGRLRVGGAIGATGDYLERAAELIRARCDVLAIDSAHGHSTRVLEAVREVKKAFPSVGLLAGNVATYEGTLALIDAGADAIKVGFGPGSICTTRVVTGAGMPQITAIAEAFRAAKERGIPVIADGGIKYSGEVTKAIAAGASSVMIGSLFAGVDESPGETILYQGRSFKSYRGMGSLTAMALGSSERYFQSRDDMEAAASGTESVVQRERSSQNRLAKFVPEGIEGRVPYRGPLEGMVLQLVGGLRSGMGYLGCASILELQQNARFVRISSAGLRESHVHDVIITREAPNYHVE</sequence>
<dbReference type="FunFam" id="3.20.20.70:FF:000003">
    <property type="entry name" value="GMP reductase"/>
    <property type="match status" value="1"/>
</dbReference>
<protein>
    <submittedName>
        <fullName evidence="9">Inosine-5'-monophosphate dehydrogenase (IMP dehydrogenase) (IMPDH) (IMPD)</fullName>
        <ecNumber evidence="9">1.1.1.205</ecNumber>
    </submittedName>
</protein>
<evidence type="ECO:0000256" key="6">
    <source>
        <dbReference type="ARBA" id="ARBA00023002"/>
    </source>
</evidence>
<dbReference type="SUPFAM" id="SSF54631">
    <property type="entry name" value="CBS-domain pair"/>
    <property type="match status" value="1"/>
</dbReference>
<keyword evidence="5" id="KW-0630">Potassium</keyword>
<reference evidence="9" key="1">
    <citation type="submission" date="2009-10" db="EMBL/GenBank/DDBJ databases">
        <title>Diversity of trophic interactions inside an arsenic-rich microbial ecosystem.</title>
        <authorList>
            <person name="Bertin P.N."/>
            <person name="Heinrich-Salmeron A."/>
            <person name="Pelletier E."/>
            <person name="Goulhen-Chollet F."/>
            <person name="Arsene-Ploetze F."/>
            <person name="Gallien S."/>
            <person name="Calteau A."/>
            <person name="Vallenet D."/>
            <person name="Casiot C."/>
            <person name="Chane-Woon-Ming B."/>
            <person name="Giloteaux L."/>
            <person name="Barakat M."/>
            <person name="Bonnefoy V."/>
            <person name="Bruneel O."/>
            <person name="Chandler M."/>
            <person name="Cleiss J."/>
            <person name="Duran R."/>
            <person name="Elbaz-Poulichet F."/>
            <person name="Fonknechten N."/>
            <person name="Lauga B."/>
            <person name="Mornico D."/>
            <person name="Ortet P."/>
            <person name="Schaeffer C."/>
            <person name="Siguier P."/>
            <person name="Alexander Thil Smith A."/>
            <person name="Van Dorsselaer A."/>
            <person name="Weissenbach J."/>
            <person name="Medigue C."/>
            <person name="Le Paslier D."/>
        </authorList>
    </citation>
    <scope>NUCLEOTIDE SEQUENCE</scope>
</reference>
<evidence type="ECO:0000256" key="5">
    <source>
        <dbReference type="ARBA" id="ARBA00022958"/>
    </source>
</evidence>
<name>E6PX46_9ZZZZ</name>
<evidence type="ECO:0000256" key="4">
    <source>
        <dbReference type="ARBA" id="ARBA00022737"/>
    </source>
</evidence>
<evidence type="ECO:0000313" key="9">
    <source>
        <dbReference type="EMBL" id="CBH99505.1"/>
    </source>
</evidence>
<evidence type="ECO:0000256" key="2">
    <source>
        <dbReference type="ARBA" id="ARBA00011881"/>
    </source>
</evidence>
<dbReference type="AlphaFoldDB" id="E6PX46"/>
<dbReference type="InterPro" id="IPR000644">
    <property type="entry name" value="CBS_dom"/>
</dbReference>
<dbReference type="GO" id="GO:0003938">
    <property type="term" value="F:IMP dehydrogenase activity"/>
    <property type="evidence" value="ECO:0007669"/>
    <property type="project" value="UniProtKB-EC"/>
</dbReference>
<gene>
    <name evidence="9" type="primary">guaB</name>
    <name evidence="9" type="ORF">CARN3_0435</name>
</gene>
<dbReference type="InterPro" id="IPR001093">
    <property type="entry name" value="IMP_DH_GMPRt"/>
</dbReference>
<organism evidence="9">
    <name type="scientific">mine drainage metagenome</name>
    <dbReference type="NCBI Taxonomy" id="410659"/>
    <lineage>
        <taxon>unclassified sequences</taxon>
        <taxon>metagenomes</taxon>
        <taxon>ecological metagenomes</taxon>
    </lineage>
</organism>
<keyword evidence="3" id="KW-0479">Metal-binding</keyword>
<dbReference type="InterPro" id="IPR046342">
    <property type="entry name" value="CBS_dom_sf"/>
</dbReference>
<dbReference type="GO" id="GO:0006183">
    <property type="term" value="P:GTP biosynthetic process"/>
    <property type="evidence" value="ECO:0007669"/>
    <property type="project" value="TreeGrafter"/>
</dbReference>
<dbReference type="PANTHER" id="PTHR11911">
    <property type="entry name" value="INOSINE-5-MONOPHOSPHATE DEHYDROGENASE RELATED"/>
    <property type="match status" value="1"/>
</dbReference>
<dbReference type="Gene3D" id="3.20.20.70">
    <property type="entry name" value="Aldolase class I"/>
    <property type="match status" value="1"/>
</dbReference>
<evidence type="ECO:0000256" key="1">
    <source>
        <dbReference type="ARBA" id="ARBA00005502"/>
    </source>
</evidence>
<dbReference type="EMBL" id="CABN01000024">
    <property type="protein sequence ID" value="CBH99505.1"/>
    <property type="molecule type" value="Genomic_DNA"/>
</dbReference>
<dbReference type="Pfam" id="PF00478">
    <property type="entry name" value="IMPDH"/>
    <property type="match status" value="1"/>
</dbReference>
<evidence type="ECO:0000256" key="7">
    <source>
        <dbReference type="ARBA" id="ARBA00023122"/>
    </source>
</evidence>
<comment type="similarity">
    <text evidence="1">Belongs to the IMPDH/GMPR family.</text>
</comment>
<accession>E6PX46</accession>
<keyword evidence="6 9" id="KW-0560">Oxidoreductase</keyword>
<feature type="domain" description="CBS" evidence="8">
    <location>
        <begin position="183"/>
        <end position="240"/>
    </location>
</feature>
<dbReference type="CDD" id="cd00381">
    <property type="entry name" value="IMPDH"/>
    <property type="match status" value="1"/>
</dbReference>
<feature type="domain" description="CBS" evidence="8">
    <location>
        <begin position="124"/>
        <end position="179"/>
    </location>
</feature>
<comment type="subunit">
    <text evidence="2">Homotetramer.</text>
</comment>
<evidence type="ECO:0000256" key="3">
    <source>
        <dbReference type="ARBA" id="ARBA00022723"/>
    </source>
</evidence>
<dbReference type="EC" id="1.1.1.205" evidence="9"/>
<dbReference type="InterPro" id="IPR013785">
    <property type="entry name" value="Aldolase_TIM"/>
</dbReference>
<dbReference type="SMART" id="SM00116">
    <property type="entry name" value="CBS"/>
    <property type="match status" value="2"/>
</dbReference>
<dbReference type="PIRSF" id="PIRSF000130">
    <property type="entry name" value="IMPDH"/>
    <property type="match status" value="1"/>
</dbReference>
<dbReference type="GO" id="GO:0046872">
    <property type="term" value="F:metal ion binding"/>
    <property type="evidence" value="ECO:0007669"/>
    <property type="project" value="UniProtKB-KW"/>
</dbReference>
<dbReference type="SUPFAM" id="SSF51412">
    <property type="entry name" value="Inosine monophosphate dehydrogenase (IMPDH)"/>
    <property type="match status" value="1"/>
</dbReference>
<dbReference type="PROSITE" id="PS51371">
    <property type="entry name" value="CBS"/>
    <property type="match status" value="2"/>
</dbReference>
<dbReference type="PANTHER" id="PTHR11911:SF111">
    <property type="entry name" value="INOSINE-5'-MONOPHOSPHATE DEHYDROGENASE"/>
    <property type="match status" value="1"/>
</dbReference>
<dbReference type="Pfam" id="PF00571">
    <property type="entry name" value="CBS"/>
    <property type="match status" value="2"/>
</dbReference>
<dbReference type="NCBIfam" id="TIGR01302">
    <property type="entry name" value="IMP_dehydrog"/>
    <property type="match status" value="1"/>
</dbReference>
<dbReference type="HAMAP" id="MF_01964">
    <property type="entry name" value="IMPDH"/>
    <property type="match status" value="1"/>
</dbReference>
<dbReference type="SMART" id="SM01240">
    <property type="entry name" value="IMPDH"/>
    <property type="match status" value="1"/>
</dbReference>
<keyword evidence="4" id="KW-0677">Repeat</keyword>
<comment type="caution">
    <text evidence="9">The sequence shown here is derived from an EMBL/GenBank/DDBJ whole genome shotgun (WGS) entry which is preliminary data.</text>
</comment>
<dbReference type="InterPro" id="IPR005990">
    <property type="entry name" value="IMP_DH"/>
</dbReference>
<keyword evidence="7" id="KW-0129">CBS domain</keyword>
<dbReference type="CDD" id="cd04601">
    <property type="entry name" value="CBS_pair_IMPDH"/>
    <property type="match status" value="1"/>
</dbReference>